<dbReference type="GO" id="GO:0016491">
    <property type="term" value="F:oxidoreductase activity"/>
    <property type="evidence" value="ECO:0007669"/>
    <property type="project" value="UniProtKB-KW"/>
</dbReference>
<evidence type="ECO:0000256" key="1">
    <source>
        <dbReference type="ARBA" id="ARBA00022857"/>
    </source>
</evidence>
<proteinExistence type="inferred from homology"/>
<dbReference type="CDD" id="cd19092">
    <property type="entry name" value="AKR_BsYcsN_EcYdhF-like"/>
    <property type="match status" value="1"/>
</dbReference>
<sequence length="300" mass="33111">MKIALHEKGPVVSRIARGMMRSSEWRLTAAEMRAQIDRSLDLGVTTFDHADIYGDYTCEALFGEALAGMPAARARMQVVTKCGIKPVSGRHPARAVKQYDTSRAHIAASVERSLERLHTDYIDLLLIHRPDPLMDPDEVAAAFSALRDAGKVLFFGVSNFSPSQFELLSSRVPFPLVTNQIECSVLQTKPFEDGTLDQCMRLGVVPMAWSPLGGGSVFDGRTKQILRVRKTLLTLCRALGIDSIEKLALAWLLAHPARIVPVIGTGRMDRVEEAVEALSMELDRAVWFEILRASRGSDVP</sequence>
<name>A0A7V2AU48_UNCEI</name>
<dbReference type="InterPro" id="IPR036812">
    <property type="entry name" value="NAD(P)_OxRdtase_dom_sf"/>
</dbReference>
<evidence type="ECO:0000259" key="4">
    <source>
        <dbReference type="Pfam" id="PF00248"/>
    </source>
</evidence>
<dbReference type="PANTHER" id="PTHR43364">
    <property type="entry name" value="NADH-SPECIFIC METHYLGLYOXAL REDUCTASE-RELATED"/>
    <property type="match status" value="1"/>
</dbReference>
<dbReference type="AlphaFoldDB" id="A0A7V2AU48"/>
<dbReference type="InterPro" id="IPR050523">
    <property type="entry name" value="AKR_Detox_Biosynth"/>
</dbReference>
<dbReference type="Proteomes" id="UP000886069">
    <property type="component" value="Unassembled WGS sequence"/>
</dbReference>
<evidence type="ECO:0000313" key="5">
    <source>
        <dbReference type="EMBL" id="HER43318.1"/>
    </source>
</evidence>
<gene>
    <name evidence="5" type="ORF">ENO08_02515</name>
</gene>
<dbReference type="Pfam" id="PF00248">
    <property type="entry name" value="Aldo_ket_red"/>
    <property type="match status" value="1"/>
</dbReference>
<keyword evidence="1" id="KW-0521">NADP</keyword>
<feature type="domain" description="NADP-dependent oxidoreductase" evidence="4">
    <location>
        <begin position="15"/>
        <end position="289"/>
    </location>
</feature>
<organism evidence="5">
    <name type="scientific">Eiseniibacteriota bacterium</name>
    <dbReference type="NCBI Taxonomy" id="2212470"/>
    <lineage>
        <taxon>Bacteria</taxon>
        <taxon>Candidatus Eiseniibacteriota</taxon>
    </lineage>
</organism>
<dbReference type="PANTHER" id="PTHR43364:SF1">
    <property type="entry name" value="OXIDOREDUCTASE YDHF"/>
    <property type="match status" value="1"/>
</dbReference>
<dbReference type="InterPro" id="IPR023210">
    <property type="entry name" value="NADP_OxRdtase_dom"/>
</dbReference>
<dbReference type="GO" id="GO:0005829">
    <property type="term" value="C:cytosol"/>
    <property type="evidence" value="ECO:0007669"/>
    <property type="project" value="TreeGrafter"/>
</dbReference>
<comment type="caution">
    <text evidence="5">The sequence shown here is derived from an EMBL/GenBank/DDBJ whole genome shotgun (WGS) entry which is preliminary data.</text>
</comment>
<accession>A0A7V2AU48</accession>
<protein>
    <submittedName>
        <fullName evidence="5">Oxidoreductase</fullName>
    </submittedName>
</protein>
<reference evidence="5" key="1">
    <citation type="journal article" date="2020" name="mSystems">
        <title>Genome- and Community-Level Interaction Insights into Carbon Utilization and Element Cycling Functions of Hydrothermarchaeota in Hydrothermal Sediment.</title>
        <authorList>
            <person name="Zhou Z."/>
            <person name="Liu Y."/>
            <person name="Xu W."/>
            <person name="Pan J."/>
            <person name="Luo Z.H."/>
            <person name="Li M."/>
        </authorList>
    </citation>
    <scope>NUCLEOTIDE SEQUENCE [LARGE SCALE GENOMIC DNA]</scope>
    <source>
        <strain evidence="5">SpSt-1233</strain>
    </source>
</reference>
<dbReference type="EMBL" id="DSEC01000177">
    <property type="protein sequence ID" value="HER43318.1"/>
    <property type="molecule type" value="Genomic_DNA"/>
</dbReference>
<evidence type="ECO:0000256" key="3">
    <source>
        <dbReference type="ARBA" id="ARBA00038157"/>
    </source>
</evidence>
<dbReference type="Gene3D" id="3.20.20.100">
    <property type="entry name" value="NADP-dependent oxidoreductase domain"/>
    <property type="match status" value="1"/>
</dbReference>
<evidence type="ECO:0000256" key="2">
    <source>
        <dbReference type="ARBA" id="ARBA00023002"/>
    </source>
</evidence>
<dbReference type="SUPFAM" id="SSF51430">
    <property type="entry name" value="NAD(P)-linked oxidoreductase"/>
    <property type="match status" value="1"/>
</dbReference>
<dbReference type="FunFam" id="3.20.20.100:FF:000008">
    <property type="entry name" value="Aldo/keto reductase family oxidoreductase"/>
    <property type="match status" value="1"/>
</dbReference>
<keyword evidence="2" id="KW-0560">Oxidoreductase</keyword>
<comment type="similarity">
    <text evidence="3">Belongs to the aldo/keto reductase family. Aldo/keto reductase 2 subfamily.</text>
</comment>